<protein>
    <submittedName>
        <fullName evidence="3">Uncharacterized protein</fullName>
    </submittedName>
</protein>
<keyword evidence="1" id="KW-0175">Coiled coil</keyword>
<feature type="compositionally biased region" description="Basic and acidic residues" evidence="2">
    <location>
        <begin position="294"/>
        <end position="312"/>
    </location>
</feature>
<dbReference type="PANTHER" id="PTHR34251">
    <property type="entry name" value="LEUCINE-, GLUTAMATE- AND LYSINE-RICH PROTEIN 1"/>
    <property type="match status" value="1"/>
</dbReference>
<dbReference type="Proteomes" id="UP000283210">
    <property type="component" value="Chromosome 13"/>
</dbReference>
<feature type="coiled-coil region" evidence="1">
    <location>
        <begin position="58"/>
        <end position="139"/>
    </location>
</feature>
<sequence length="410" mass="48961">MIMDEKKSVEAEQREEENMKVLLHKTPIHPLPEGLEKMEHSETVCRYCGVSYLIFHEFHQLHKQLAQLQAELEELREVSQKEKERREALEVGREEWERALHLQMKREAETNERNSRETLEEMNRDMERTLREEIEKDRETRRRHFEEECQKTYEEKLEKRAEEMEKLWGGVLQRSRRDLEEQRTVLHQLEERLVNADAAREEAERKLEKGKQLVKTLRGVAVRQQKALRATHSLLHFGGGVLADVRGFLGQLTGAWQAFRCQIEQRSMQVFSALNEELQQMKEEKELLTQQVMEQKRRRDQQLSEQENSEKENRAKLLRLQAEMEEKHNMWLLCQQNCHALQKQLFSQEQKEGRLKQKYCTAAQEAANLIKDLDEIREERRELTKDRIHINAQVTVNELNVARRKIKCAP</sequence>
<organism evidence="3 4">
    <name type="scientific">Oryzias javanicus</name>
    <name type="common">Javanese ricefish</name>
    <name type="synonym">Aplocheilus javanicus</name>
    <dbReference type="NCBI Taxonomy" id="123683"/>
    <lineage>
        <taxon>Eukaryota</taxon>
        <taxon>Metazoa</taxon>
        <taxon>Chordata</taxon>
        <taxon>Craniata</taxon>
        <taxon>Vertebrata</taxon>
        <taxon>Euteleostomi</taxon>
        <taxon>Actinopterygii</taxon>
        <taxon>Neopterygii</taxon>
        <taxon>Teleostei</taxon>
        <taxon>Neoteleostei</taxon>
        <taxon>Acanthomorphata</taxon>
        <taxon>Ovalentaria</taxon>
        <taxon>Atherinomorphae</taxon>
        <taxon>Beloniformes</taxon>
        <taxon>Adrianichthyidae</taxon>
        <taxon>Oryziinae</taxon>
        <taxon>Oryzias</taxon>
    </lineage>
</organism>
<evidence type="ECO:0000256" key="2">
    <source>
        <dbReference type="SAM" id="MobiDB-lite"/>
    </source>
</evidence>
<dbReference type="OrthoDB" id="10256467at2759"/>
<feature type="region of interest" description="Disordered" evidence="2">
    <location>
        <begin position="291"/>
        <end position="312"/>
    </location>
</feature>
<reference evidence="3 4" key="2">
    <citation type="submission" date="2019-01" db="EMBL/GenBank/DDBJ databases">
        <title>A chromosome length genome reference of the Java medaka (oryzias javanicus).</title>
        <authorList>
            <person name="Herpin A."/>
            <person name="Takehana Y."/>
            <person name="Naruse K."/>
            <person name="Ansai S."/>
            <person name="Kawaguchi M."/>
        </authorList>
    </citation>
    <scope>NUCLEOTIDE SEQUENCE [LARGE SCALE GENOMIC DNA]</scope>
    <source>
        <strain evidence="3">RS831</strain>
        <tissue evidence="3">Whole body</tissue>
    </source>
</reference>
<dbReference type="InterPro" id="IPR038799">
    <property type="entry name" value="LEKR1"/>
</dbReference>
<proteinExistence type="predicted"/>
<reference evidence="3 4" key="1">
    <citation type="submission" date="2018-11" db="EMBL/GenBank/DDBJ databases">
        <authorList>
            <person name="Lopez-Roques C."/>
            <person name="Donnadieu C."/>
            <person name="Bouchez O."/>
            <person name="Klopp C."/>
            <person name="Cabau C."/>
            <person name="Zahm M."/>
        </authorList>
    </citation>
    <scope>NUCLEOTIDE SEQUENCE [LARGE SCALE GENOMIC DNA]</scope>
    <source>
        <strain evidence="3">RS831</strain>
        <tissue evidence="3">Whole body</tissue>
    </source>
</reference>
<dbReference type="EMBL" id="CM012449">
    <property type="protein sequence ID" value="RVE64567.1"/>
    <property type="molecule type" value="Genomic_DNA"/>
</dbReference>
<gene>
    <name evidence="3" type="ORF">OJAV_G00127220</name>
</gene>
<accession>A0A3S2PYG4</accession>
<name>A0A3S2PYG4_ORYJA</name>
<evidence type="ECO:0000313" key="4">
    <source>
        <dbReference type="Proteomes" id="UP000283210"/>
    </source>
</evidence>
<dbReference type="AlphaFoldDB" id="A0A3S2PYG4"/>
<feature type="coiled-coil region" evidence="1">
    <location>
        <begin position="172"/>
        <end position="220"/>
    </location>
</feature>
<evidence type="ECO:0000313" key="3">
    <source>
        <dbReference type="EMBL" id="RVE64567.1"/>
    </source>
</evidence>
<feature type="coiled-coil region" evidence="1">
    <location>
        <begin position="366"/>
        <end position="393"/>
    </location>
</feature>
<keyword evidence="4" id="KW-1185">Reference proteome</keyword>
<evidence type="ECO:0000256" key="1">
    <source>
        <dbReference type="SAM" id="Coils"/>
    </source>
</evidence>
<dbReference type="PANTHER" id="PTHR34251:SF1">
    <property type="entry name" value="LEUCINE, GLUTAMATE AND LYSINE RICH 1"/>
    <property type="match status" value="1"/>
</dbReference>